<dbReference type="RefSeq" id="XP_040626714.1">
    <property type="nucleotide sequence ID" value="XM_040773223.1"/>
</dbReference>
<reference evidence="1 2" key="1">
    <citation type="journal article" date="2012" name="Science">
        <title>The Paleozoic origin of enzymatic lignin decomposition reconstructed from 31 fungal genomes.</title>
        <authorList>
            <person name="Floudas D."/>
            <person name="Binder M."/>
            <person name="Riley R."/>
            <person name="Barry K."/>
            <person name="Blanchette R.A."/>
            <person name="Henrissat B."/>
            <person name="Martinez A.T."/>
            <person name="Otillar R."/>
            <person name="Spatafora J.W."/>
            <person name="Yadav J.S."/>
            <person name="Aerts A."/>
            <person name="Benoit I."/>
            <person name="Boyd A."/>
            <person name="Carlson A."/>
            <person name="Copeland A."/>
            <person name="Coutinho P.M."/>
            <person name="de Vries R.P."/>
            <person name="Ferreira P."/>
            <person name="Findley K."/>
            <person name="Foster B."/>
            <person name="Gaskell J."/>
            <person name="Glotzer D."/>
            <person name="Gorecki P."/>
            <person name="Heitman J."/>
            <person name="Hesse C."/>
            <person name="Hori C."/>
            <person name="Igarashi K."/>
            <person name="Jurgens J.A."/>
            <person name="Kallen N."/>
            <person name="Kersten P."/>
            <person name="Kohler A."/>
            <person name="Kuees U."/>
            <person name="Kumar T.K.A."/>
            <person name="Kuo A."/>
            <person name="LaButti K."/>
            <person name="Larrondo L.F."/>
            <person name="Lindquist E."/>
            <person name="Ling A."/>
            <person name="Lombard V."/>
            <person name="Lucas S."/>
            <person name="Lundell T."/>
            <person name="Martin R."/>
            <person name="McLaughlin D.J."/>
            <person name="Morgenstern I."/>
            <person name="Morin E."/>
            <person name="Murat C."/>
            <person name="Nagy L.G."/>
            <person name="Nolan M."/>
            <person name="Ohm R.A."/>
            <person name="Patyshakuliyeva A."/>
            <person name="Rokas A."/>
            <person name="Ruiz-Duenas F.J."/>
            <person name="Sabat G."/>
            <person name="Salamov A."/>
            <person name="Samejima M."/>
            <person name="Schmutz J."/>
            <person name="Slot J.C."/>
            <person name="St John F."/>
            <person name="Stenlid J."/>
            <person name="Sun H."/>
            <person name="Sun S."/>
            <person name="Syed K."/>
            <person name="Tsang A."/>
            <person name="Wiebenga A."/>
            <person name="Young D."/>
            <person name="Pisabarro A."/>
            <person name="Eastwood D.C."/>
            <person name="Martin F."/>
            <person name="Cullen D."/>
            <person name="Grigoriev I.V."/>
            <person name="Hibbett D.S."/>
        </authorList>
    </citation>
    <scope>NUCLEOTIDE SEQUENCE [LARGE SCALE GENOMIC DNA]</scope>
    <source>
        <strain evidence="1 2">DJM-731 SS1</strain>
    </source>
</reference>
<sequence length="74" mass="8223">MIAESNASSNRCLAKDLRIWRKITIKATRPTNPPRTTPTTAPALTEPAELVAPWTLDDVANVHHGCIREYIRTA</sequence>
<dbReference type="Proteomes" id="UP000030653">
    <property type="component" value="Unassembled WGS sequence"/>
</dbReference>
<dbReference type="HOGENOM" id="CLU_2687787_0_0_1"/>
<protein>
    <submittedName>
        <fullName evidence="1">Uncharacterized protein</fullName>
    </submittedName>
</protein>
<dbReference type="AlphaFoldDB" id="M5G1R0"/>
<dbReference type="EMBL" id="JH795868">
    <property type="protein sequence ID" value="EJT99816.1"/>
    <property type="molecule type" value="Genomic_DNA"/>
</dbReference>
<evidence type="ECO:0000313" key="1">
    <source>
        <dbReference type="EMBL" id="EJT99816.1"/>
    </source>
</evidence>
<accession>M5G1R0</accession>
<dbReference type="GeneID" id="63688285"/>
<keyword evidence="2" id="KW-1185">Reference proteome</keyword>
<evidence type="ECO:0000313" key="2">
    <source>
        <dbReference type="Proteomes" id="UP000030653"/>
    </source>
</evidence>
<organism evidence="1 2">
    <name type="scientific">Dacryopinax primogenitus (strain DJM 731)</name>
    <name type="common">Brown rot fungus</name>
    <dbReference type="NCBI Taxonomy" id="1858805"/>
    <lineage>
        <taxon>Eukaryota</taxon>
        <taxon>Fungi</taxon>
        <taxon>Dikarya</taxon>
        <taxon>Basidiomycota</taxon>
        <taxon>Agaricomycotina</taxon>
        <taxon>Dacrymycetes</taxon>
        <taxon>Dacrymycetales</taxon>
        <taxon>Dacrymycetaceae</taxon>
        <taxon>Dacryopinax</taxon>
    </lineage>
</organism>
<gene>
    <name evidence="1" type="ORF">DACRYDRAFT_23393</name>
</gene>
<name>M5G1R0_DACPD</name>
<proteinExistence type="predicted"/>